<dbReference type="InterPro" id="IPR025501">
    <property type="entry name" value="MinD_FleN"/>
</dbReference>
<dbReference type="InterPro" id="IPR002586">
    <property type="entry name" value="CobQ/CobB/MinD/ParA_Nub-bd_dom"/>
</dbReference>
<evidence type="ECO:0000256" key="6">
    <source>
        <dbReference type="ARBA" id="ARBA00023210"/>
    </source>
</evidence>
<dbReference type="CDD" id="cd02036">
    <property type="entry name" value="MinD"/>
    <property type="match status" value="1"/>
</dbReference>
<protein>
    <recommendedName>
        <fullName evidence="2">Septum site-determining protein MinD</fullName>
    </recommendedName>
    <alternativeName>
        <fullName evidence="9">Cell division inhibitor MinD</fullName>
    </alternativeName>
</protein>
<evidence type="ECO:0000313" key="12">
    <source>
        <dbReference type="Proteomes" id="UP000654604"/>
    </source>
</evidence>
<keyword evidence="12" id="KW-1185">Reference proteome</keyword>
<sequence length="270" mass="29565">MKCRVIVITSGKGGVGKTTVTSNLGTAIAQLGKKVCLIDADFGLRNLDLLLGLEQRVVYTIMDALAGECTLEKAIVRDKRTQGLHLLPAAQNRTKDAITPQEMKQVIAQLKPNFDYILVDCPAGIEMGFRNAIAAATEALIVTTPEVAAVRDADRVVGLLESEGMESIRLIVNRLRPEMVEMDEMISVEDILDLLVVPLIGIIPDDKRIITSSNRGEPLVLNKEPSLPGIAIKNIAKRLEGADIPYLDLMASQDNFFTRIKRFLGMSEQK</sequence>
<evidence type="ECO:0000259" key="10">
    <source>
        <dbReference type="Pfam" id="PF01656"/>
    </source>
</evidence>
<keyword evidence="5" id="KW-0067">ATP-binding</keyword>
<evidence type="ECO:0000256" key="3">
    <source>
        <dbReference type="ARBA" id="ARBA00022618"/>
    </source>
</evidence>
<dbReference type="InterPro" id="IPR010223">
    <property type="entry name" value="MinD"/>
</dbReference>
<accession>A0ABR9V460</accession>
<evidence type="ECO:0000256" key="9">
    <source>
        <dbReference type="ARBA" id="ARBA00032845"/>
    </source>
</evidence>
<dbReference type="PIRSF" id="PIRSF003092">
    <property type="entry name" value="MinD"/>
    <property type="match status" value="1"/>
</dbReference>
<keyword evidence="3" id="KW-0132">Cell division</keyword>
<proteinExistence type="inferred from homology"/>
<organism evidence="11 12">
    <name type="scientific">Cyanobacterium stanieri LEGE 03274</name>
    <dbReference type="NCBI Taxonomy" id="1828756"/>
    <lineage>
        <taxon>Bacteria</taxon>
        <taxon>Bacillati</taxon>
        <taxon>Cyanobacteriota</taxon>
        <taxon>Cyanophyceae</taxon>
        <taxon>Oscillatoriophycideae</taxon>
        <taxon>Chroococcales</taxon>
        <taxon>Geminocystaceae</taxon>
        <taxon>Cyanobacterium</taxon>
    </lineage>
</organism>
<comment type="similarity">
    <text evidence="1">Belongs to the ParA family. MinD subfamily.</text>
</comment>
<evidence type="ECO:0000256" key="4">
    <source>
        <dbReference type="ARBA" id="ARBA00022741"/>
    </source>
</evidence>
<feature type="domain" description="CobQ/CobB/MinD/ParA nucleotide binding" evidence="10">
    <location>
        <begin position="6"/>
        <end position="219"/>
    </location>
</feature>
<comment type="caution">
    <text evidence="11">The sequence shown here is derived from an EMBL/GenBank/DDBJ whole genome shotgun (WGS) entry which is preliminary data.</text>
</comment>
<evidence type="ECO:0000256" key="7">
    <source>
        <dbReference type="ARBA" id="ARBA00023306"/>
    </source>
</evidence>
<dbReference type="InterPro" id="IPR050625">
    <property type="entry name" value="ParA/MinD_ATPase"/>
</dbReference>
<evidence type="ECO:0000313" key="11">
    <source>
        <dbReference type="EMBL" id="MBE9222663.1"/>
    </source>
</evidence>
<dbReference type="SUPFAM" id="SSF52540">
    <property type="entry name" value="P-loop containing nucleoside triphosphate hydrolases"/>
    <property type="match status" value="1"/>
</dbReference>
<dbReference type="RefSeq" id="WP_193800819.1">
    <property type="nucleotide sequence ID" value="NZ_JADEWC010000015.1"/>
</dbReference>
<dbReference type="PANTHER" id="PTHR43384">
    <property type="entry name" value="SEPTUM SITE-DETERMINING PROTEIN MIND HOMOLOG, CHLOROPLASTIC-RELATED"/>
    <property type="match status" value="1"/>
</dbReference>
<dbReference type="InterPro" id="IPR027417">
    <property type="entry name" value="P-loop_NTPase"/>
</dbReference>
<dbReference type="Gene3D" id="3.40.50.300">
    <property type="entry name" value="P-loop containing nucleotide triphosphate hydrolases"/>
    <property type="match status" value="1"/>
</dbReference>
<keyword evidence="4" id="KW-0547">Nucleotide-binding</keyword>
<name>A0ABR9V460_9CHRO</name>
<evidence type="ECO:0000256" key="8">
    <source>
        <dbReference type="ARBA" id="ARBA00025436"/>
    </source>
</evidence>
<comment type="function">
    <text evidence="8">ATPase required for the correct placement of the division site. Cell division inhibitors MinC and MinD act in concert to form an inhibitor capable of blocking formation of the polar Z ring septums. Rapidly oscillates between the poles of the cell to destabilize FtsZ filaments that have formed before they mature into polar Z rings.</text>
</comment>
<dbReference type="NCBIfam" id="TIGR01968">
    <property type="entry name" value="minD_bact"/>
    <property type="match status" value="1"/>
</dbReference>
<evidence type="ECO:0000256" key="1">
    <source>
        <dbReference type="ARBA" id="ARBA00010257"/>
    </source>
</evidence>
<dbReference type="Pfam" id="PF01656">
    <property type="entry name" value="CbiA"/>
    <property type="match status" value="1"/>
</dbReference>
<reference evidence="11 12" key="1">
    <citation type="submission" date="2020-10" db="EMBL/GenBank/DDBJ databases">
        <authorList>
            <person name="Castelo-Branco R."/>
            <person name="Eusebio N."/>
            <person name="Adriana R."/>
            <person name="Vieira A."/>
            <person name="Brugerolle De Fraissinette N."/>
            <person name="Rezende De Castro R."/>
            <person name="Schneider M.P."/>
            <person name="Vasconcelos V."/>
            <person name="Leao P.N."/>
        </authorList>
    </citation>
    <scope>NUCLEOTIDE SEQUENCE [LARGE SCALE GENOMIC DNA]</scope>
    <source>
        <strain evidence="11 12">LEGE 03274</strain>
    </source>
</reference>
<gene>
    <name evidence="11" type="primary">minD</name>
    <name evidence="11" type="ORF">IQ215_08125</name>
</gene>
<evidence type="ECO:0000256" key="5">
    <source>
        <dbReference type="ARBA" id="ARBA00022840"/>
    </source>
</evidence>
<keyword evidence="7" id="KW-0131">Cell cycle</keyword>
<dbReference type="PANTHER" id="PTHR43384:SF6">
    <property type="entry name" value="SEPTUM SITE-DETERMINING PROTEIN MIND HOMOLOG, CHLOROPLASTIC"/>
    <property type="match status" value="1"/>
</dbReference>
<dbReference type="EMBL" id="JADEWC010000015">
    <property type="protein sequence ID" value="MBE9222663.1"/>
    <property type="molecule type" value="Genomic_DNA"/>
</dbReference>
<keyword evidence="6" id="KW-0717">Septation</keyword>
<evidence type="ECO:0000256" key="2">
    <source>
        <dbReference type="ARBA" id="ARBA00016887"/>
    </source>
</evidence>
<dbReference type="Proteomes" id="UP000654604">
    <property type="component" value="Unassembled WGS sequence"/>
</dbReference>